<evidence type="ECO:0000313" key="1">
    <source>
        <dbReference type="EMBL" id="RIB22645.1"/>
    </source>
</evidence>
<dbReference type="GO" id="GO:0004842">
    <property type="term" value="F:ubiquitin-protein transferase activity"/>
    <property type="evidence" value="ECO:0007669"/>
    <property type="project" value="InterPro"/>
</dbReference>
<dbReference type="Proteomes" id="UP000266673">
    <property type="component" value="Unassembled WGS sequence"/>
</dbReference>
<name>A0A397VJI0_9GLOM</name>
<keyword evidence="2" id="KW-1185">Reference proteome</keyword>
<evidence type="ECO:0000313" key="2">
    <source>
        <dbReference type="Proteomes" id="UP000266673"/>
    </source>
</evidence>
<gene>
    <name evidence="1" type="ORF">C2G38_2173423</name>
</gene>
<comment type="caution">
    <text evidence="1">The sequence shown here is derived from an EMBL/GenBank/DDBJ whole genome shotgun (WGS) entry which is preliminary data.</text>
</comment>
<dbReference type="AlphaFoldDB" id="A0A397VJI0"/>
<dbReference type="STRING" id="44941.A0A397VJI0"/>
<dbReference type="PANTHER" id="PTHR22605">
    <property type="entry name" value="RZ-TYPE DOMAIN-CONTAINING PROTEIN"/>
    <property type="match status" value="1"/>
</dbReference>
<dbReference type="SUPFAM" id="SSF53098">
    <property type="entry name" value="Ribonuclease H-like"/>
    <property type="match status" value="1"/>
</dbReference>
<dbReference type="EMBL" id="QKWP01000299">
    <property type="protein sequence ID" value="RIB22645.1"/>
    <property type="molecule type" value="Genomic_DNA"/>
</dbReference>
<dbReference type="GO" id="GO:0016887">
    <property type="term" value="F:ATP hydrolysis activity"/>
    <property type="evidence" value="ECO:0007669"/>
    <property type="project" value="InterPro"/>
</dbReference>
<dbReference type="InterPro" id="IPR031248">
    <property type="entry name" value="RNF213"/>
</dbReference>
<accession>A0A397VJI0</accession>
<proteinExistence type="predicted"/>
<protein>
    <submittedName>
        <fullName evidence="1">Uncharacterized protein</fullName>
    </submittedName>
</protein>
<dbReference type="PANTHER" id="PTHR22605:SF1">
    <property type="entry name" value="RZ-TYPE DOMAIN-CONTAINING PROTEIN"/>
    <property type="match status" value="1"/>
</dbReference>
<dbReference type="OrthoDB" id="2319784at2759"/>
<sequence>MSYVRHLLKCKKLPRNLRDSLNIQDQDTGSNNVQLDKSDVGNILARFFYYAIYSGSESHTAEYIYHKFKTIIEIIGPSKFAGVVTNNASSMRAPWRLLNKDYPQLAESILLNQPDMVMLVQPVETRWEPAKMQSNLIDFKLRVLGLIDKRFDFVFHPAMAVANLLDPRIRGKSLRENVLEEVIIPYLENVYEFEIAANIYGVTQKYIAKTDEFSGPLLWASVNYSSPISWWRSNFSNKFPFVVEFACQLDNEQVKKLVTVYQNLRIRKEIKDDCWFDDDDDNAFEKHEIDEKDIIFDGLNCITKPLSNKRCQDLIVKYFFRGFIDGINSFQFVEIFTNVLADQLVHLSSTNWAKIGQNPVMTYMRDVRGPKNSIPKNVKMPPKLLLEMLEGLVLRTMHKIDLLLRNYMWKGIKEQDILDFIEKAQKKADNSELWLLFNKINTCNHIGLLANIIAYHMFNGKLLHYNIRLLACNSYRKRIKAQSQARIKTRVRRYKEQSNLVYQVKPLLDQILDYVWDYGILISNKEKNIYKIYDQESLSKYRKEMIKVFQKYKIDINESNFIKGSHYLLQMAFEKARSKELKEFLAICVIVFDRIGLAKTSPHNPLKLLEPNYPFDRPSISFVCIGNWKLDISKSSRALLAQRPKFGIDDLVDTAVRLLDFKLSNFIIHASLRPLAEAYSEY</sequence>
<organism evidence="1 2">
    <name type="scientific">Gigaspora rosea</name>
    <dbReference type="NCBI Taxonomy" id="44941"/>
    <lineage>
        <taxon>Eukaryota</taxon>
        <taxon>Fungi</taxon>
        <taxon>Fungi incertae sedis</taxon>
        <taxon>Mucoromycota</taxon>
        <taxon>Glomeromycotina</taxon>
        <taxon>Glomeromycetes</taxon>
        <taxon>Diversisporales</taxon>
        <taxon>Gigasporaceae</taxon>
        <taxon>Gigaspora</taxon>
    </lineage>
</organism>
<reference evidence="1 2" key="1">
    <citation type="submission" date="2018-06" db="EMBL/GenBank/DDBJ databases">
        <title>Comparative genomics reveals the genomic features of Rhizophagus irregularis, R. cerebriforme, R. diaphanum and Gigaspora rosea, and their symbiotic lifestyle signature.</title>
        <authorList>
            <person name="Morin E."/>
            <person name="San Clemente H."/>
            <person name="Chen E.C.H."/>
            <person name="De La Providencia I."/>
            <person name="Hainaut M."/>
            <person name="Kuo A."/>
            <person name="Kohler A."/>
            <person name="Murat C."/>
            <person name="Tang N."/>
            <person name="Roy S."/>
            <person name="Loubradou J."/>
            <person name="Henrissat B."/>
            <person name="Grigoriev I.V."/>
            <person name="Corradi N."/>
            <person name="Roux C."/>
            <person name="Martin F.M."/>
        </authorList>
    </citation>
    <scope>NUCLEOTIDE SEQUENCE [LARGE SCALE GENOMIC DNA]</scope>
    <source>
        <strain evidence="1 2">DAOM 194757</strain>
    </source>
</reference>
<dbReference type="InterPro" id="IPR012337">
    <property type="entry name" value="RNaseH-like_sf"/>
</dbReference>